<dbReference type="PATRIC" id="fig|1235802.3.peg.3782"/>
<dbReference type="InterPro" id="IPR036514">
    <property type="entry name" value="SGNH_hydro_sf"/>
</dbReference>
<dbReference type="STRING" id="1235802.C823_03586"/>
<reference evidence="2 3" key="1">
    <citation type="journal article" date="2014" name="Genome Announc.">
        <title>Draft genome sequences of the altered schaedler flora, a defined bacterial community from gnotobiotic mice.</title>
        <authorList>
            <person name="Wannemuehler M.J."/>
            <person name="Overstreet A.M."/>
            <person name="Ward D.V."/>
            <person name="Phillips G.J."/>
        </authorList>
    </citation>
    <scope>NUCLEOTIDE SEQUENCE [LARGE SCALE GENOMIC DNA]</scope>
    <source>
        <strain evidence="2 3">ASF492</strain>
    </source>
</reference>
<name>N2ABG4_9FIRM</name>
<dbReference type="Gene3D" id="2.60.120.260">
    <property type="entry name" value="Galactose-binding domain-like"/>
    <property type="match status" value="1"/>
</dbReference>
<dbReference type="OrthoDB" id="8233337at2"/>
<dbReference type="eggNOG" id="COG2755">
    <property type="taxonomic scope" value="Bacteria"/>
</dbReference>
<evidence type="ECO:0000259" key="1">
    <source>
        <dbReference type="Pfam" id="PF13472"/>
    </source>
</evidence>
<dbReference type="CDD" id="cd00229">
    <property type="entry name" value="SGNH_hydrolase"/>
    <property type="match status" value="1"/>
</dbReference>
<dbReference type="EMBL" id="AQFT01000107">
    <property type="protein sequence ID" value="EMZ23415.1"/>
    <property type="molecule type" value="Genomic_DNA"/>
</dbReference>
<dbReference type="HOGENOM" id="CLU_035115_0_0_9"/>
<protein>
    <recommendedName>
        <fullName evidence="1">SGNH hydrolase-type esterase domain-containing protein</fullName>
    </recommendedName>
</protein>
<dbReference type="SUPFAM" id="SSF52266">
    <property type="entry name" value="SGNH hydrolase"/>
    <property type="match status" value="1"/>
</dbReference>
<dbReference type="InterPro" id="IPR013830">
    <property type="entry name" value="SGNH_hydro"/>
</dbReference>
<keyword evidence="3" id="KW-1185">Reference proteome</keyword>
<accession>N2ABG4</accession>
<evidence type="ECO:0000313" key="2">
    <source>
        <dbReference type="EMBL" id="EMZ23415.1"/>
    </source>
</evidence>
<feature type="domain" description="SGNH hydrolase-type esterase" evidence="1">
    <location>
        <begin position="91"/>
        <end position="261"/>
    </location>
</feature>
<gene>
    <name evidence="2" type="ORF">C823_03586</name>
</gene>
<dbReference type="PANTHER" id="PTHR34407:SF1">
    <property type="entry name" value="SGNH HYDROLASE-TYPE ESTERASE DOMAIN-CONTAINING PROTEIN"/>
    <property type="match status" value="1"/>
</dbReference>
<sequence>MSTKKFTKIRRQLSWLCAVAVLCTAVLHILTAYPAIVHARGTGGIKGNNLPAGYVTERQMKLASLWAGTNETPLYNVMRKAGIGQKVTIAFIGGSITKGTMSQGTRDGSMNKKLTYVDYFTNWWYKTFPKADLRFINAGISATDSYLGVHRVQKDVLDKKPDLVVVEFAVNDKKTAYHKQAYENLIRKIMGSSSKPAVMLLFMAKLNGWSCQVQQAEIGRHYHLPMLSYGNVMKDMINQNIYTMEELSGDAIHPSALGYAVVGEILVRYLDRIADMALGQAAYNKEPNSYVTSKKYTSAKVLSCKDINIRKMGTFERSSKSQVFPNNLTSPSGNGDLTFTVTGKSIGLVFAQQINGRGGQFDVYVDGKKTVTIDADNSGGRHNKPGAVPCYSSNTKKTHTVRIVKNKKSKGNTLTIYAVLVSN</sequence>
<dbReference type="Gene3D" id="3.40.50.1110">
    <property type="entry name" value="SGNH hydrolase"/>
    <property type="match status" value="1"/>
</dbReference>
<evidence type="ECO:0000313" key="3">
    <source>
        <dbReference type="Proteomes" id="UP000012589"/>
    </source>
</evidence>
<dbReference type="Proteomes" id="UP000012589">
    <property type="component" value="Unassembled WGS sequence"/>
</dbReference>
<comment type="caution">
    <text evidence="2">The sequence shown here is derived from an EMBL/GenBank/DDBJ whole genome shotgun (WGS) entry which is preliminary data.</text>
</comment>
<dbReference type="Pfam" id="PF13472">
    <property type="entry name" value="Lipase_GDSL_2"/>
    <property type="match status" value="1"/>
</dbReference>
<dbReference type="AlphaFoldDB" id="N2ABG4"/>
<proteinExistence type="predicted"/>
<dbReference type="PANTHER" id="PTHR34407">
    <property type="entry name" value="EXPRESSED PROTEIN"/>
    <property type="match status" value="1"/>
</dbReference>
<organism evidence="2 3">
    <name type="scientific">Eubacterium plexicaudatum ASF492</name>
    <dbReference type="NCBI Taxonomy" id="1235802"/>
    <lineage>
        <taxon>Bacteria</taxon>
        <taxon>Bacillati</taxon>
        <taxon>Bacillota</taxon>
        <taxon>Clostridia</taxon>
        <taxon>Eubacteriales</taxon>
        <taxon>Eubacteriaceae</taxon>
        <taxon>Eubacterium</taxon>
    </lineage>
</organism>